<dbReference type="PANTHER" id="PTHR38431">
    <property type="entry name" value="BLL2305 PROTEIN"/>
    <property type="match status" value="1"/>
</dbReference>
<dbReference type="InterPro" id="IPR041657">
    <property type="entry name" value="HTH_17"/>
</dbReference>
<dbReference type="EMBL" id="SZWE01000001">
    <property type="protein sequence ID" value="MRU15219.1"/>
    <property type="molecule type" value="Genomic_DNA"/>
</dbReference>
<gene>
    <name evidence="3" type="ORF">FDP25_07220</name>
</gene>
<dbReference type="PANTHER" id="PTHR38431:SF1">
    <property type="entry name" value="BLL2305 PROTEIN"/>
    <property type="match status" value="1"/>
</dbReference>
<dbReference type="Gene3D" id="3.40.190.10">
    <property type="entry name" value="Periplasmic binding protein-like II"/>
    <property type="match status" value="1"/>
</dbReference>
<evidence type="ECO:0000313" key="3">
    <source>
        <dbReference type="EMBL" id="MRU15219.1"/>
    </source>
</evidence>
<dbReference type="SUPFAM" id="SSF53850">
    <property type="entry name" value="Periplasmic binding protein-like II"/>
    <property type="match status" value="1"/>
</dbReference>
<dbReference type="InterPro" id="IPR024370">
    <property type="entry name" value="PBP_domain"/>
</dbReference>
<evidence type="ECO:0000259" key="1">
    <source>
        <dbReference type="Pfam" id="PF12727"/>
    </source>
</evidence>
<dbReference type="Proteomes" id="UP000564704">
    <property type="component" value="Unassembled WGS sequence"/>
</dbReference>
<proteinExistence type="predicted"/>
<sequence>MSEPSFPDHDYLTVRELAELLRLKERKIYDLAASGEVPCSRATGKLLFPAAEIRAWIEGATSGGVEGAAPPAPRPPILLGSHDPLLDWALRQSQCGLASFYDGSRDGLERFARGEGMAAALHIHDAASDSWNIPAVRDAAAGLNAVLVGFATRRRGLVFRPGEATPRGLGDLAGLRLVPRQAGSGTDTLLRGLAAKAGLDLSGLAQAEVARTEDDAVEAVRRGEGDVAFGLEAVARNYGLEFAPLVEEQFALLVDRKAWFEPPMQALMAFCGSEAFKTRAESYGGYDLAALGTVQWNA</sequence>
<reference evidence="3 4" key="1">
    <citation type="submission" date="2019-05" db="EMBL/GenBank/DDBJ databases">
        <title>Roseovarius bejariae sp. nov., a moderately halophylic bacterium isolated from a saline soil in Rambla Salada (Murcia).</title>
        <authorList>
            <person name="Castro D.J."/>
            <person name="Gomez-Altuve A."/>
            <person name="Reina J.C."/>
            <person name="Rodriguez M."/>
            <person name="Sampedro I."/>
            <person name="Llamas I."/>
            <person name="Martinez-Checa F."/>
        </authorList>
    </citation>
    <scope>NUCLEOTIDE SEQUENCE [LARGE SCALE GENOMIC DNA]</scope>
    <source>
        <strain evidence="3 4">A21</strain>
    </source>
</reference>
<dbReference type="NCBIfam" id="TIGR01764">
    <property type="entry name" value="excise"/>
    <property type="match status" value="1"/>
</dbReference>
<feature type="domain" description="Helix-turn-helix" evidence="2">
    <location>
        <begin position="11"/>
        <end position="59"/>
    </location>
</feature>
<organism evidence="3 4">
    <name type="scientific">Roseovarius bejariae</name>
    <dbReference type="NCBI Taxonomy" id="2576383"/>
    <lineage>
        <taxon>Bacteria</taxon>
        <taxon>Pseudomonadati</taxon>
        <taxon>Pseudomonadota</taxon>
        <taxon>Alphaproteobacteria</taxon>
        <taxon>Rhodobacterales</taxon>
        <taxon>Roseobacteraceae</taxon>
        <taxon>Roseovarius</taxon>
    </lineage>
</organism>
<dbReference type="RefSeq" id="WP_154150314.1">
    <property type="nucleotide sequence ID" value="NZ_SZWE01000001.1"/>
</dbReference>
<feature type="domain" description="PBP" evidence="1">
    <location>
        <begin position="91"/>
        <end position="271"/>
    </location>
</feature>
<dbReference type="Pfam" id="PF12727">
    <property type="entry name" value="PBP_like"/>
    <property type="match status" value="1"/>
</dbReference>
<dbReference type="AlphaFoldDB" id="A0A844CT94"/>
<name>A0A844CT94_9RHOB</name>
<dbReference type="Pfam" id="PF12728">
    <property type="entry name" value="HTH_17"/>
    <property type="match status" value="1"/>
</dbReference>
<protein>
    <submittedName>
        <fullName evidence="3">Helix-turn-helix domain-containing protein</fullName>
    </submittedName>
</protein>
<comment type="caution">
    <text evidence="3">The sequence shown here is derived from an EMBL/GenBank/DDBJ whole genome shotgun (WGS) entry which is preliminary data.</text>
</comment>
<accession>A0A844CT94</accession>
<dbReference type="InterPro" id="IPR010093">
    <property type="entry name" value="SinI_DNA-bd"/>
</dbReference>
<evidence type="ECO:0000313" key="4">
    <source>
        <dbReference type="Proteomes" id="UP000564704"/>
    </source>
</evidence>
<dbReference type="OrthoDB" id="9805928at2"/>
<keyword evidence="4" id="KW-1185">Reference proteome</keyword>
<dbReference type="GO" id="GO:0003677">
    <property type="term" value="F:DNA binding"/>
    <property type="evidence" value="ECO:0007669"/>
    <property type="project" value="InterPro"/>
</dbReference>
<evidence type="ECO:0000259" key="2">
    <source>
        <dbReference type="Pfam" id="PF12728"/>
    </source>
</evidence>